<dbReference type="Proteomes" id="UP000321629">
    <property type="component" value="Unassembled WGS sequence"/>
</dbReference>
<dbReference type="RefSeq" id="WP_147555370.1">
    <property type="nucleotide sequence ID" value="NZ_VOWJ01000021.1"/>
</dbReference>
<name>A0A5C7E298_9BACT</name>
<evidence type="ECO:0000313" key="2">
    <source>
        <dbReference type="Proteomes" id="UP000321629"/>
    </source>
</evidence>
<dbReference type="Pfam" id="PF11186">
    <property type="entry name" value="DUF2972"/>
    <property type="match status" value="1"/>
</dbReference>
<comment type="caution">
    <text evidence="1">The sequence shown here is derived from an EMBL/GenBank/DDBJ whole genome shotgun (WGS) entry which is preliminary data.</text>
</comment>
<sequence length="614" mass="73325">MLNPHSATSRIKNQLAYKLGSCVIEHNANGGGGYLSLIYKLYKIKKENFKEKKLYKQTIKIFPNLIYPDIKTLNDYNDSIRIKFHLSYMLGQTLIQADKNKFKGGYFALFKDIKQTKKDYKIIKTLLSDFNVVSPSMCNAIADNKKIFIKNLNKINNIIQTHKNYQAIIDNIFHNFDYVLKHLDLIQEWLLSDDFYQKYKKENHPYPSLLDPKKLNDENEEINYNNISAELAWEMNLPLPENYGFVFLVIHGAGTSAATYYFRLCQVTLNRHYGDPLYQFLDSYKMLVNNKNTFNAIILAGRDYGHKKEIAKFYSLIQKIVPAVCFIRDPISVLKPILNHFGRLDFSIIKKEIPVFFPYDKLLNIKIDYCYKDKDGNPNIEILDAYSRDYDNYNILNERIKKIKISKIYYITMDEILPNRAFDTFESLSNKLNFFSPNKKDKNNFLNFSNASNDHADHYFFPKEFYYILENQHKIVFYVEKDYSRKNYINCIEEFLDTSFFLDKRISVNIQEEELNFLRKNKKLWEDIVQYFKEYFILLEKFYINERIKLKVEKDILLYLKNNSDVLLRYKNKFDEDLEHVKQHRPDIVASWRYYQEFEKMCEELDGKDKIEQE</sequence>
<dbReference type="InterPro" id="IPR021353">
    <property type="entry name" value="DUF2972"/>
</dbReference>
<protein>
    <submittedName>
        <fullName evidence="1">DUF2972 domain-containing protein</fullName>
    </submittedName>
</protein>
<gene>
    <name evidence="1" type="ORF">FPD38_03310</name>
</gene>
<organism evidence="1 2">
    <name type="scientific">Campylobacter volucris</name>
    <dbReference type="NCBI Taxonomy" id="1031542"/>
    <lineage>
        <taxon>Bacteria</taxon>
        <taxon>Pseudomonadati</taxon>
        <taxon>Campylobacterota</taxon>
        <taxon>Epsilonproteobacteria</taxon>
        <taxon>Campylobacterales</taxon>
        <taxon>Campylobacteraceae</taxon>
        <taxon>Campylobacter</taxon>
    </lineage>
</organism>
<dbReference type="AlphaFoldDB" id="A0A5C7E298"/>
<evidence type="ECO:0000313" key="1">
    <source>
        <dbReference type="EMBL" id="TXE88341.1"/>
    </source>
</evidence>
<reference evidence="1 2" key="1">
    <citation type="submission" date="2019-07" db="EMBL/GenBank/DDBJ databases">
        <title>Rapid identification of Enteric Bacteria from Whole Genome Sequences (WGS) using Average Nucleotide Identity (ANI).</title>
        <authorList>
            <person name="Lane C."/>
        </authorList>
    </citation>
    <scope>NUCLEOTIDE SEQUENCE [LARGE SCALE GENOMIC DNA]</scope>
    <source>
        <strain evidence="1 2">2016D-0084</strain>
    </source>
</reference>
<proteinExistence type="predicted"/>
<dbReference type="EMBL" id="VOWJ01000021">
    <property type="protein sequence ID" value="TXE88341.1"/>
    <property type="molecule type" value="Genomic_DNA"/>
</dbReference>
<accession>A0A5C7E298</accession>